<accession>A0A8B8B1S3</accession>
<keyword evidence="1" id="KW-0472">Membrane</keyword>
<evidence type="ECO:0000313" key="4">
    <source>
        <dbReference type="RefSeq" id="XP_022296978.1"/>
    </source>
</evidence>
<feature type="chain" id="PRO_5034827031" evidence="2">
    <location>
        <begin position="22"/>
        <end position="101"/>
    </location>
</feature>
<keyword evidence="3" id="KW-1185">Reference proteome</keyword>
<feature type="signal peptide" evidence="2">
    <location>
        <begin position="1"/>
        <end position="21"/>
    </location>
</feature>
<dbReference type="RefSeq" id="XP_022296978.1">
    <property type="nucleotide sequence ID" value="XM_022441270.1"/>
</dbReference>
<name>A0A8B8B1S3_CRAVI</name>
<keyword evidence="2" id="KW-0732">Signal</keyword>
<dbReference type="GeneID" id="111106547"/>
<feature type="transmembrane region" description="Helical" evidence="1">
    <location>
        <begin position="45"/>
        <end position="69"/>
    </location>
</feature>
<keyword evidence="1" id="KW-1133">Transmembrane helix</keyword>
<dbReference type="Proteomes" id="UP000694844">
    <property type="component" value="Chromosome 8"/>
</dbReference>
<proteinExistence type="predicted"/>
<evidence type="ECO:0000256" key="2">
    <source>
        <dbReference type="SAM" id="SignalP"/>
    </source>
</evidence>
<keyword evidence="1" id="KW-0812">Transmembrane</keyword>
<organism evidence="3 4">
    <name type="scientific">Crassostrea virginica</name>
    <name type="common">Eastern oyster</name>
    <dbReference type="NCBI Taxonomy" id="6565"/>
    <lineage>
        <taxon>Eukaryota</taxon>
        <taxon>Metazoa</taxon>
        <taxon>Spiralia</taxon>
        <taxon>Lophotrochozoa</taxon>
        <taxon>Mollusca</taxon>
        <taxon>Bivalvia</taxon>
        <taxon>Autobranchia</taxon>
        <taxon>Pteriomorphia</taxon>
        <taxon>Ostreida</taxon>
        <taxon>Ostreoidea</taxon>
        <taxon>Ostreidae</taxon>
        <taxon>Crassostrea</taxon>
    </lineage>
</organism>
<evidence type="ECO:0000256" key="1">
    <source>
        <dbReference type="SAM" id="Phobius"/>
    </source>
</evidence>
<dbReference type="AlphaFoldDB" id="A0A8B8B1S3"/>
<protein>
    <submittedName>
        <fullName evidence="4">Uncharacterized protein LOC111106547</fullName>
    </submittedName>
</protein>
<gene>
    <name evidence="4" type="primary">LOC111106547</name>
</gene>
<evidence type="ECO:0000313" key="3">
    <source>
        <dbReference type="Proteomes" id="UP000694844"/>
    </source>
</evidence>
<dbReference type="KEGG" id="cvn:111106547"/>
<sequence length="101" mass="11193">MANVALYSLFLFICLSDTVSANCYYSYYYNYLYCKYYYNRPIGSIVGGVIGSMVGLACLIGLIVFFCCIQPRRLAAADQVIHTSGYNVTVVSITAASRGRH</sequence>
<reference evidence="4" key="1">
    <citation type="submission" date="2025-08" db="UniProtKB">
        <authorList>
            <consortium name="RefSeq"/>
        </authorList>
    </citation>
    <scope>IDENTIFICATION</scope>
    <source>
        <tissue evidence="4">Whole sample</tissue>
    </source>
</reference>